<dbReference type="Proteomes" id="UP001597233">
    <property type="component" value="Unassembled WGS sequence"/>
</dbReference>
<feature type="domain" description="HTH araC/xylS-type" evidence="4">
    <location>
        <begin position="193"/>
        <end position="294"/>
    </location>
</feature>
<dbReference type="PROSITE" id="PS01124">
    <property type="entry name" value="HTH_ARAC_FAMILY_2"/>
    <property type="match status" value="1"/>
</dbReference>
<keyword evidence="2" id="KW-0238">DNA-binding</keyword>
<dbReference type="InterPro" id="IPR003313">
    <property type="entry name" value="AraC-bd"/>
</dbReference>
<dbReference type="InterPro" id="IPR014710">
    <property type="entry name" value="RmlC-like_jellyroll"/>
</dbReference>
<dbReference type="Pfam" id="PF02311">
    <property type="entry name" value="AraC_binding"/>
    <property type="match status" value="1"/>
</dbReference>
<comment type="caution">
    <text evidence="5">The sequence shown here is derived from an EMBL/GenBank/DDBJ whole genome shotgun (WGS) entry which is preliminary data.</text>
</comment>
<evidence type="ECO:0000313" key="5">
    <source>
        <dbReference type="EMBL" id="MFD1887669.1"/>
    </source>
</evidence>
<organism evidence="5 6">
    <name type="scientific">Paenibacillus wenxiniae</name>
    <dbReference type="NCBI Taxonomy" id="1636843"/>
    <lineage>
        <taxon>Bacteria</taxon>
        <taxon>Bacillati</taxon>
        <taxon>Bacillota</taxon>
        <taxon>Bacilli</taxon>
        <taxon>Bacillales</taxon>
        <taxon>Paenibacillaceae</taxon>
        <taxon>Paenibacillus</taxon>
    </lineage>
</organism>
<proteinExistence type="predicted"/>
<dbReference type="PANTHER" id="PTHR43280:SF2">
    <property type="entry name" value="HTH-TYPE TRANSCRIPTIONAL REGULATOR EXSA"/>
    <property type="match status" value="1"/>
</dbReference>
<dbReference type="InterPro" id="IPR020449">
    <property type="entry name" value="Tscrpt_reg_AraC-type_HTH"/>
</dbReference>
<name>A0ABW4RPI4_9BACL</name>
<dbReference type="PANTHER" id="PTHR43280">
    <property type="entry name" value="ARAC-FAMILY TRANSCRIPTIONAL REGULATOR"/>
    <property type="match status" value="1"/>
</dbReference>
<dbReference type="PRINTS" id="PR00032">
    <property type="entry name" value="HTHARAC"/>
</dbReference>
<evidence type="ECO:0000256" key="3">
    <source>
        <dbReference type="ARBA" id="ARBA00023163"/>
    </source>
</evidence>
<evidence type="ECO:0000259" key="4">
    <source>
        <dbReference type="PROSITE" id="PS01124"/>
    </source>
</evidence>
<dbReference type="RefSeq" id="WP_347324032.1">
    <property type="nucleotide sequence ID" value="NZ_JBCGUH010000002.1"/>
</dbReference>
<dbReference type="InterPro" id="IPR037923">
    <property type="entry name" value="HTH-like"/>
</dbReference>
<dbReference type="SMART" id="SM00342">
    <property type="entry name" value="HTH_ARAC"/>
    <property type="match status" value="1"/>
</dbReference>
<keyword evidence="3" id="KW-0804">Transcription</keyword>
<dbReference type="Gene3D" id="2.60.120.10">
    <property type="entry name" value="Jelly Rolls"/>
    <property type="match status" value="1"/>
</dbReference>
<keyword evidence="6" id="KW-1185">Reference proteome</keyword>
<dbReference type="InterPro" id="IPR018060">
    <property type="entry name" value="HTH_AraC"/>
</dbReference>
<evidence type="ECO:0000256" key="1">
    <source>
        <dbReference type="ARBA" id="ARBA00023015"/>
    </source>
</evidence>
<keyword evidence="1" id="KW-0805">Transcription regulation</keyword>
<evidence type="ECO:0000313" key="6">
    <source>
        <dbReference type="Proteomes" id="UP001597233"/>
    </source>
</evidence>
<accession>A0ABW4RPI4</accession>
<dbReference type="InterPro" id="IPR009057">
    <property type="entry name" value="Homeodomain-like_sf"/>
</dbReference>
<dbReference type="SUPFAM" id="SSF46689">
    <property type="entry name" value="Homeodomain-like"/>
    <property type="match status" value="1"/>
</dbReference>
<gene>
    <name evidence="5" type="ORF">ACFSC9_19510</name>
</gene>
<dbReference type="SUPFAM" id="SSF51215">
    <property type="entry name" value="Regulatory protein AraC"/>
    <property type="match status" value="1"/>
</dbReference>
<dbReference type="Gene3D" id="1.10.10.60">
    <property type="entry name" value="Homeodomain-like"/>
    <property type="match status" value="2"/>
</dbReference>
<dbReference type="Pfam" id="PF12833">
    <property type="entry name" value="HTH_18"/>
    <property type="match status" value="1"/>
</dbReference>
<dbReference type="EMBL" id="JBHUEH010000032">
    <property type="protein sequence ID" value="MFD1887669.1"/>
    <property type="molecule type" value="Genomic_DNA"/>
</dbReference>
<reference evidence="6" key="1">
    <citation type="journal article" date="2019" name="Int. J. Syst. Evol. Microbiol.">
        <title>The Global Catalogue of Microorganisms (GCM) 10K type strain sequencing project: providing services to taxonomists for standard genome sequencing and annotation.</title>
        <authorList>
            <consortium name="The Broad Institute Genomics Platform"/>
            <consortium name="The Broad Institute Genome Sequencing Center for Infectious Disease"/>
            <person name="Wu L."/>
            <person name="Ma J."/>
        </authorList>
    </citation>
    <scope>NUCLEOTIDE SEQUENCE [LARGE SCALE GENOMIC DNA]</scope>
    <source>
        <strain evidence="6">CCUG 54950</strain>
    </source>
</reference>
<evidence type="ECO:0000256" key="2">
    <source>
        <dbReference type="ARBA" id="ARBA00023125"/>
    </source>
</evidence>
<protein>
    <submittedName>
        <fullName evidence="5">AraC family transcriptional regulator</fullName>
    </submittedName>
</protein>
<sequence>MNLPPIHIEDMNIKLKLDELILNVLYVKFGYFHHSMPKHSHSHSSYELHYIPSGKGHLIADGRHYALTPGTLFMTGPEIEHEQVPDMTDPMAEYCIFFEIVSGQTSAQRDPYYGGNNTLLSQWLIERPFWMGTDTANKMMSLFDMLAHEASLQQIGFHRMIINILELILTQTLRYYDEDHFQPPHVPVKTLDDRRLVTIENSFLYDYHSITLKQLAHQLGLSTRQTERTVHRQYGMSFANKKLQARMEAAVQLLLTTDQTIREVARALGFTTPERFSHAFKQYFHCSPSAYRLEHQEADGEQGESVINVNITKPNTHTNTN</sequence>